<dbReference type="InterPro" id="IPR001638">
    <property type="entry name" value="Solute-binding_3/MltF_N"/>
</dbReference>
<dbReference type="AlphaFoldDB" id="A0A1G9I2C9"/>
<evidence type="ECO:0000256" key="1">
    <source>
        <dbReference type="ARBA" id="ARBA00022729"/>
    </source>
</evidence>
<protein>
    <submittedName>
        <fullName evidence="4">Amino acid ABC transporter substrate-binding protein, PAAT family</fullName>
    </submittedName>
</protein>
<dbReference type="STRING" id="380244.SAMN05216298_2992"/>
<dbReference type="Proteomes" id="UP000198662">
    <property type="component" value="Unassembled WGS sequence"/>
</dbReference>
<dbReference type="Gene3D" id="3.40.190.10">
    <property type="entry name" value="Periplasmic binding protein-like II"/>
    <property type="match status" value="2"/>
</dbReference>
<feature type="domain" description="Solute-binding protein family 3/N-terminal" evidence="3">
    <location>
        <begin position="37"/>
        <end position="258"/>
    </location>
</feature>
<dbReference type="SUPFAM" id="SSF53850">
    <property type="entry name" value="Periplasmic binding protein-like II"/>
    <property type="match status" value="1"/>
</dbReference>
<name>A0A1G9I2C9_9ACTN</name>
<dbReference type="RefSeq" id="WP_091050355.1">
    <property type="nucleotide sequence ID" value="NZ_FNGF01000004.1"/>
</dbReference>
<feature type="chain" id="PRO_5011438430" evidence="2">
    <location>
        <begin position="27"/>
        <end position="274"/>
    </location>
</feature>
<dbReference type="PANTHER" id="PTHR35936">
    <property type="entry name" value="MEMBRANE-BOUND LYTIC MUREIN TRANSGLYCOSYLASE F"/>
    <property type="match status" value="1"/>
</dbReference>
<reference evidence="5" key="1">
    <citation type="submission" date="2016-10" db="EMBL/GenBank/DDBJ databases">
        <authorList>
            <person name="Varghese N."/>
            <person name="Submissions S."/>
        </authorList>
    </citation>
    <scope>NUCLEOTIDE SEQUENCE [LARGE SCALE GENOMIC DNA]</scope>
    <source>
        <strain evidence="5">CGMCC 4.3147</strain>
    </source>
</reference>
<evidence type="ECO:0000313" key="5">
    <source>
        <dbReference type="Proteomes" id="UP000198662"/>
    </source>
</evidence>
<keyword evidence="1 2" id="KW-0732">Signal</keyword>
<feature type="signal peptide" evidence="2">
    <location>
        <begin position="1"/>
        <end position="26"/>
    </location>
</feature>
<sequence length="274" mass="29356">MTPTFRRTAPLLAALCALPLAASGCAADHDSILDGDVLRIAVQTDQPLIGWENDEGRYEGFDVDTARYIAESLGKEIEWVPILTADRETVLLEDRADLTIASFSITQERKRDIAFAGPYAIAHQDLLVRADDTTITGLADIEGRRLCSARGSNVADRITVEHGVSAVPVEAEDSIACLEMLIAGEVDVLATDDRILAGLAWQSGGAARLVGAGYSEERLGIGMQQGDTAGCEAVNRAITDMYADGTAELLMRQWFAPAGMDLESIPIPQYEGCA</sequence>
<evidence type="ECO:0000259" key="3">
    <source>
        <dbReference type="SMART" id="SM00062"/>
    </source>
</evidence>
<evidence type="ECO:0000313" key="4">
    <source>
        <dbReference type="EMBL" id="SDL19391.1"/>
    </source>
</evidence>
<evidence type="ECO:0000256" key="2">
    <source>
        <dbReference type="SAM" id="SignalP"/>
    </source>
</evidence>
<keyword evidence="5" id="KW-1185">Reference proteome</keyword>
<accession>A0A1G9I2C9</accession>
<dbReference type="Pfam" id="PF00497">
    <property type="entry name" value="SBP_bac_3"/>
    <property type="match status" value="1"/>
</dbReference>
<gene>
    <name evidence="4" type="ORF">SAMN05216298_2992</name>
</gene>
<dbReference type="PANTHER" id="PTHR35936:SF17">
    <property type="entry name" value="ARGININE-BINDING EXTRACELLULAR PROTEIN ARTP"/>
    <property type="match status" value="1"/>
</dbReference>
<dbReference type="OrthoDB" id="9807888at2"/>
<dbReference type="PROSITE" id="PS51257">
    <property type="entry name" value="PROKAR_LIPOPROTEIN"/>
    <property type="match status" value="1"/>
</dbReference>
<proteinExistence type="predicted"/>
<dbReference type="SMART" id="SM00062">
    <property type="entry name" value="PBPb"/>
    <property type="match status" value="1"/>
</dbReference>
<organism evidence="4 5">
    <name type="scientific">Glycomyces sambucus</name>
    <dbReference type="NCBI Taxonomy" id="380244"/>
    <lineage>
        <taxon>Bacteria</taxon>
        <taxon>Bacillati</taxon>
        <taxon>Actinomycetota</taxon>
        <taxon>Actinomycetes</taxon>
        <taxon>Glycomycetales</taxon>
        <taxon>Glycomycetaceae</taxon>
        <taxon>Glycomyces</taxon>
    </lineage>
</organism>
<dbReference type="EMBL" id="FNGF01000004">
    <property type="protein sequence ID" value="SDL19391.1"/>
    <property type="molecule type" value="Genomic_DNA"/>
</dbReference>